<reference evidence="11" key="4">
    <citation type="submission" date="2020-10" db="EMBL/GenBank/DDBJ databases">
        <authorList>
            <person name="Bassil N.M."/>
            <person name="Lloyd J.R."/>
        </authorList>
    </citation>
    <scope>NUCLEOTIDE SEQUENCE</scope>
    <source>
        <strain evidence="11">NB2006</strain>
    </source>
</reference>
<protein>
    <submittedName>
        <fullName evidence="11">DUF421 domain-containing protein</fullName>
    </submittedName>
</protein>
<comment type="similarity">
    <text evidence="2">Belongs to the UPF0702 family.</text>
</comment>
<evidence type="ECO:0000256" key="7">
    <source>
        <dbReference type="SAM" id="Phobius"/>
    </source>
</evidence>
<dbReference type="PANTHER" id="PTHR34582">
    <property type="entry name" value="UPF0702 TRANSMEMBRANE PROTEIN YCAP"/>
    <property type="match status" value="1"/>
</dbReference>
<evidence type="ECO:0000256" key="2">
    <source>
        <dbReference type="ARBA" id="ARBA00006448"/>
    </source>
</evidence>
<accession>A0A1S2LM90</accession>
<evidence type="ECO:0000313" key="12">
    <source>
        <dbReference type="Proteomes" id="UP000180175"/>
    </source>
</evidence>
<feature type="transmembrane region" description="Helical" evidence="7">
    <location>
        <begin position="58"/>
        <end position="79"/>
    </location>
</feature>
<feature type="transmembrane region" description="Helical" evidence="7">
    <location>
        <begin position="6"/>
        <end position="25"/>
    </location>
</feature>
<feature type="domain" description="YetF-like N-terminal transmembrane" evidence="9">
    <location>
        <begin position="4"/>
        <end position="69"/>
    </location>
</feature>
<evidence type="ECO:0000256" key="4">
    <source>
        <dbReference type="ARBA" id="ARBA00022692"/>
    </source>
</evidence>
<evidence type="ECO:0000256" key="5">
    <source>
        <dbReference type="ARBA" id="ARBA00022989"/>
    </source>
</evidence>
<reference evidence="10 12" key="1">
    <citation type="submission" date="2016-10" db="EMBL/GenBank/DDBJ databases">
        <title>Draft genome sequences of four alkaliphilic bacteria belonging to the Anaerobacillus genus.</title>
        <authorList>
            <person name="Bassil N.M."/>
            <person name="Lloyd J.R."/>
        </authorList>
    </citation>
    <scope>NUCLEOTIDE SEQUENCE [LARGE SCALE GENOMIC DNA]</scope>
    <source>
        <strain evidence="10 12">NB2006</strain>
    </source>
</reference>
<dbReference type="InterPro" id="IPR023090">
    <property type="entry name" value="UPF0702_alpha/beta_dom_sf"/>
</dbReference>
<evidence type="ECO:0000259" key="8">
    <source>
        <dbReference type="Pfam" id="PF04239"/>
    </source>
</evidence>
<comment type="subcellular location">
    <subcellularLocation>
        <location evidence="1">Cell membrane</location>
        <topology evidence="1">Multi-pass membrane protein</topology>
    </subcellularLocation>
</comment>
<dbReference type="EMBL" id="CP063356">
    <property type="protein sequence ID" value="QOY35495.1"/>
    <property type="molecule type" value="Genomic_DNA"/>
</dbReference>
<keyword evidence="12" id="KW-1185">Reference proteome</keyword>
<dbReference type="OrthoDB" id="9778331at2"/>
<keyword evidence="6 7" id="KW-0472">Membrane</keyword>
<name>A0A1S2LM90_9BACI</name>
<evidence type="ECO:0000313" key="10">
    <source>
        <dbReference type="EMBL" id="OIJ13476.1"/>
    </source>
</evidence>
<dbReference type="Proteomes" id="UP000180175">
    <property type="component" value="Chromosome"/>
</dbReference>
<dbReference type="Gene3D" id="3.30.240.20">
    <property type="entry name" value="bsu07140 like domains"/>
    <property type="match status" value="2"/>
</dbReference>
<feature type="domain" description="YetF C-terminal" evidence="8">
    <location>
        <begin position="81"/>
        <end position="213"/>
    </location>
</feature>
<dbReference type="GO" id="GO:0005886">
    <property type="term" value="C:plasma membrane"/>
    <property type="evidence" value="ECO:0007669"/>
    <property type="project" value="UniProtKB-SubCell"/>
</dbReference>
<proteinExistence type="inferred from homology"/>
<dbReference type="KEGG" id="aia:AWH56_022870"/>
<evidence type="ECO:0000256" key="1">
    <source>
        <dbReference type="ARBA" id="ARBA00004651"/>
    </source>
</evidence>
<gene>
    <name evidence="11" type="ORF">AWH56_022870</name>
    <name evidence="10" type="ORF">AWH56_13565</name>
</gene>
<dbReference type="AlphaFoldDB" id="A0A1S2LM90"/>
<dbReference type="Pfam" id="PF04239">
    <property type="entry name" value="DUF421"/>
    <property type="match status" value="1"/>
</dbReference>
<dbReference type="Pfam" id="PF20730">
    <property type="entry name" value="YetF_N"/>
    <property type="match status" value="1"/>
</dbReference>
<evidence type="ECO:0000259" key="9">
    <source>
        <dbReference type="Pfam" id="PF20730"/>
    </source>
</evidence>
<keyword evidence="5 7" id="KW-1133">Transmembrane helix</keyword>
<dbReference type="PANTHER" id="PTHR34582:SF7">
    <property type="entry name" value="UPF0702 TRANSMEMBRANE PROTEIN YDFS"/>
    <property type="match status" value="1"/>
</dbReference>
<dbReference type="RefSeq" id="WP_071317621.1">
    <property type="nucleotide sequence ID" value="NZ_CP063356.2"/>
</dbReference>
<dbReference type="InterPro" id="IPR007353">
    <property type="entry name" value="DUF421"/>
</dbReference>
<dbReference type="InterPro" id="IPR048454">
    <property type="entry name" value="YetF_N"/>
</dbReference>
<reference evidence="11 12" key="2">
    <citation type="journal article" date="2017" name="Genome Announc.">
        <title>Draft Genome Sequences of Four Alkaliphilic Bacteria Belonging to the Anaerobacillus Genus.</title>
        <authorList>
            <person name="Bassil N.M."/>
            <person name="Lloyd J.R."/>
        </authorList>
    </citation>
    <scope>NUCLEOTIDE SEQUENCE [LARGE SCALE GENOMIC DNA]</scope>
    <source>
        <strain evidence="11 12">NB2006</strain>
    </source>
</reference>
<feature type="transmembrane region" description="Helical" evidence="7">
    <location>
        <begin position="32"/>
        <end position="52"/>
    </location>
</feature>
<reference evidence="11 12" key="3">
    <citation type="journal article" date="2019" name="Int. J. Syst. Evol. Microbiol.">
        <title>Anaerobacillus isosaccharinicus sp. nov., an alkaliphilic bacterium which degrades isosaccharinic acid.</title>
        <authorList>
            <person name="Bassil N.M."/>
            <person name="Lloyd J.R."/>
        </authorList>
    </citation>
    <scope>NUCLEOTIDE SEQUENCE [LARGE SCALE GENOMIC DNA]</scope>
    <source>
        <strain evidence="11 12">NB2006</strain>
    </source>
</reference>
<evidence type="ECO:0000256" key="6">
    <source>
        <dbReference type="ARBA" id="ARBA00023136"/>
    </source>
</evidence>
<keyword evidence="3" id="KW-1003">Cell membrane</keyword>
<dbReference type="EMBL" id="LQXD01000123">
    <property type="protein sequence ID" value="OIJ13476.1"/>
    <property type="molecule type" value="Genomic_DNA"/>
</dbReference>
<sequence length="229" mass="26109">MTVVEMIIRTTISFLILYILCRFLNKKLIAQMTFFDFVAGITIGSVVASSMLMKDVPIYIGMFGLLLFCFYTFISSIVAMKSLWGRKVLEDEPTYLIKDGQILEEGLKKVRMTMDALLTTLRKKGYFYVDQIETAMMEMDGTVSILAKPPYLRAMKKDVFNVQPSRGIAQAFIIDGKILSKSLNILGKDTNWVEQILQENNISSINDVFFAQIDQQGTIYIDKREDISK</sequence>
<organism evidence="10 12">
    <name type="scientific">Anaerobacillus isosaccharinicus</name>
    <dbReference type="NCBI Taxonomy" id="1532552"/>
    <lineage>
        <taxon>Bacteria</taxon>
        <taxon>Bacillati</taxon>
        <taxon>Bacillota</taxon>
        <taxon>Bacilli</taxon>
        <taxon>Bacillales</taxon>
        <taxon>Bacillaceae</taxon>
        <taxon>Anaerobacillus</taxon>
    </lineage>
</organism>
<evidence type="ECO:0000256" key="3">
    <source>
        <dbReference type="ARBA" id="ARBA00022475"/>
    </source>
</evidence>
<evidence type="ECO:0000313" key="11">
    <source>
        <dbReference type="EMBL" id="QOY35495.1"/>
    </source>
</evidence>
<keyword evidence="4 7" id="KW-0812">Transmembrane</keyword>